<feature type="region of interest" description="Disordered" evidence="4">
    <location>
        <begin position="72"/>
        <end position="139"/>
    </location>
</feature>
<dbReference type="PROSITE" id="PS50982">
    <property type="entry name" value="MBD"/>
    <property type="match status" value="3"/>
</dbReference>
<dbReference type="GO" id="GO:0006281">
    <property type="term" value="P:DNA repair"/>
    <property type="evidence" value="ECO:0007669"/>
    <property type="project" value="InterPro"/>
</dbReference>
<feature type="domain" description="MBD" evidence="5">
    <location>
        <begin position="172"/>
        <end position="243"/>
    </location>
</feature>
<dbReference type="CDD" id="cd00122">
    <property type="entry name" value="MBD"/>
    <property type="match status" value="1"/>
</dbReference>
<feature type="compositionally biased region" description="Basic and acidic residues" evidence="4">
    <location>
        <begin position="618"/>
        <end position="627"/>
    </location>
</feature>
<dbReference type="Gene3D" id="3.30.890.10">
    <property type="entry name" value="Methyl-cpg-binding Protein 2, Chain A"/>
    <property type="match status" value="3"/>
</dbReference>
<evidence type="ECO:0000256" key="4">
    <source>
        <dbReference type="SAM" id="MobiDB-lite"/>
    </source>
</evidence>
<dbReference type="SUPFAM" id="SSF54171">
    <property type="entry name" value="DNA-binding domain"/>
    <property type="match status" value="3"/>
</dbReference>
<feature type="region of interest" description="Disordered" evidence="4">
    <location>
        <begin position="438"/>
        <end position="563"/>
    </location>
</feature>
<reference evidence="7" key="1">
    <citation type="submission" date="2025-08" db="UniProtKB">
        <authorList>
            <consortium name="RefSeq"/>
        </authorList>
    </citation>
    <scope>IDENTIFICATION</scope>
    <source>
        <tissue evidence="7">Tentacle</tissue>
    </source>
</reference>
<feature type="compositionally biased region" description="Polar residues" evidence="4">
    <location>
        <begin position="105"/>
        <end position="132"/>
    </location>
</feature>
<accession>A0A6P8IMA6</accession>
<dbReference type="InterPro" id="IPR011257">
    <property type="entry name" value="DNA_glycosylase"/>
</dbReference>
<feature type="region of interest" description="Disordered" evidence="4">
    <location>
        <begin position="578"/>
        <end position="629"/>
    </location>
</feature>
<feature type="compositionally biased region" description="Basic residues" evidence="4">
    <location>
        <begin position="492"/>
        <end position="502"/>
    </location>
</feature>
<feature type="compositionally biased region" description="Basic and acidic residues" evidence="4">
    <location>
        <begin position="545"/>
        <end position="558"/>
    </location>
</feature>
<dbReference type="Gene3D" id="1.10.340.30">
    <property type="entry name" value="Hypothetical protein, domain 2"/>
    <property type="match status" value="1"/>
</dbReference>
<name>A0A6P8IMA6_ACTTE</name>
<feature type="region of interest" description="Disordered" evidence="4">
    <location>
        <begin position="278"/>
        <end position="298"/>
    </location>
</feature>
<dbReference type="SUPFAM" id="SSF48150">
    <property type="entry name" value="DNA-glycosylase"/>
    <property type="match status" value="1"/>
</dbReference>
<evidence type="ECO:0000256" key="3">
    <source>
        <dbReference type="ARBA" id="ARBA00023242"/>
    </source>
</evidence>
<dbReference type="CDD" id="cd01396">
    <property type="entry name" value="MeCP2_MBD"/>
    <property type="match status" value="1"/>
</dbReference>
<dbReference type="FunFam" id="1.10.340.30:FF:000007">
    <property type="entry name" value="Methyl-CpG-binding domain protein 4"/>
    <property type="match status" value="1"/>
</dbReference>
<dbReference type="FunCoup" id="A0A6P8IMA6">
    <property type="interactions" value="1578"/>
</dbReference>
<keyword evidence="3" id="KW-0539">Nucleus</keyword>
<dbReference type="PANTHER" id="PTHR15074:SF0">
    <property type="entry name" value="METHYL-CPG-BINDING DOMAIN PROTEIN 4-LIKE PROTEIN"/>
    <property type="match status" value="1"/>
</dbReference>
<dbReference type="AlphaFoldDB" id="A0A6P8IMA6"/>
<dbReference type="InterPro" id="IPR001739">
    <property type="entry name" value="Methyl_CpG_DNA-bd"/>
</dbReference>
<feature type="domain" description="MBD" evidence="5">
    <location>
        <begin position="1"/>
        <end position="71"/>
    </location>
</feature>
<dbReference type="InParanoid" id="A0A6P8IMA6"/>
<dbReference type="Pfam" id="PF01429">
    <property type="entry name" value="MBD"/>
    <property type="match status" value="3"/>
</dbReference>
<dbReference type="RefSeq" id="XP_031567720.1">
    <property type="nucleotide sequence ID" value="XM_031711860.1"/>
</dbReference>
<evidence type="ECO:0000313" key="6">
    <source>
        <dbReference type="Proteomes" id="UP000515163"/>
    </source>
</evidence>
<dbReference type="InterPro" id="IPR045138">
    <property type="entry name" value="MeCP2/MBD4"/>
</dbReference>
<dbReference type="Proteomes" id="UP000515163">
    <property type="component" value="Unplaced"/>
</dbReference>
<gene>
    <name evidence="7" type="primary">LOC116302537</name>
</gene>
<dbReference type="SMART" id="SM00391">
    <property type="entry name" value="MBD"/>
    <property type="match status" value="3"/>
</dbReference>
<dbReference type="PANTHER" id="PTHR15074">
    <property type="entry name" value="METHYL-CPG-BINDING PROTEIN"/>
    <property type="match status" value="1"/>
</dbReference>
<organism evidence="6 7">
    <name type="scientific">Actinia tenebrosa</name>
    <name type="common">Australian red waratah sea anemone</name>
    <dbReference type="NCBI Taxonomy" id="6105"/>
    <lineage>
        <taxon>Eukaryota</taxon>
        <taxon>Metazoa</taxon>
        <taxon>Cnidaria</taxon>
        <taxon>Anthozoa</taxon>
        <taxon>Hexacorallia</taxon>
        <taxon>Actiniaria</taxon>
        <taxon>Actiniidae</taxon>
        <taxon>Actinia</taxon>
    </lineage>
</organism>
<dbReference type="OrthoDB" id="10265068at2759"/>
<feature type="compositionally biased region" description="Polar residues" evidence="4">
    <location>
        <begin position="528"/>
        <end position="544"/>
    </location>
</feature>
<keyword evidence="2" id="KW-0597">Phosphoprotein</keyword>
<proteinExistence type="predicted"/>
<feature type="compositionally biased region" description="Basic residues" evidence="4">
    <location>
        <begin position="461"/>
        <end position="482"/>
    </location>
</feature>
<protein>
    <submittedName>
        <fullName evidence="7">Methyl-CpG-binding domain protein 4-like</fullName>
    </submittedName>
</protein>
<evidence type="ECO:0000259" key="5">
    <source>
        <dbReference type="PROSITE" id="PS50982"/>
    </source>
</evidence>
<comment type="subcellular location">
    <subcellularLocation>
        <location evidence="1">Nucleus</location>
    </subcellularLocation>
</comment>
<evidence type="ECO:0000256" key="1">
    <source>
        <dbReference type="ARBA" id="ARBA00004123"/>
    </source>
</evidence>
<dbReference type="GO" id="GO:0003824">
    <property type="term" value="F:catalytic activity"/>
    <property type="evidence" value="ECO:0007669"/>
    <property type="project" value="InterPro"/>
</dbReference>
<feature type="domain" description="MBD" evidence="5">
    <location>
        <begin position="362"/>
        <end position="433"/>
    </location>
</feature>
<dbReference type="InterPro" id="IPR016177">
    <property type="entry name" value="DNA-bd_dom_sf"/>
</dbReference>
<dbReference type="GeneID" id="116302537"/>
<dbReference type="GO" id="GO:0003677">
    <property type="term" value="F:DNA binding"/>
    <property type="evidence" value="ECO:0007669"/>
    <property type="project" value="InterPro"/>
</dbReference>
<dbReference type="GO" id="GO:0005634">
    <property type="term" value="C:nucleus"/>
    <property type="evidence" value="ECO:0007669"/>
    <property type="project" value="UniProtKB-SubCell"/>
</dbReference>
<feature type="compositionally biased region" description="Polar residues" evidence="4">
    <location>
        <begin position="578"/>
        <end position="607"/>
    </location>
</feature>
<evidence type="ECO:0000256" key="2">
    <source>
        <dbReference type="ARBA" id="ARBA00022553"/>
    </source>
</evidence>
<keyword evidence="6" id="KW-1185">Reference proteome</keyword>
<evidence type="ECO:0000313" key="7">
    <source>
        <dbReference type="RefSeq" id="XP_031567720.1"/>
    </source>
</evidence>
<dbReference type="KEGG" id="aten:116302537"/>
<sequence>MKIPQKPIDLPLGWKKIVIERKSGKTKGLKDVYVVDPNGRRFRSQKELRRHLENAGTSLKIEDFDFSKTSQVINEDSEDTKSKKKKKSVNEPVEDSAAGSEKINKLSTRGQTLTTETPTLNNGSVNGTNNIRKSGRKTRASSRLDTGLFYSKNSKVSCKFVVKRDWQKEIDGVTRVVAKTGTPPGWNKVLRKRMHGVYKGRFDVYIISPQGFQFRSRPELRAFLEENNFSLSINDFDMTSPLPVGSRKRLASQALAGPNKKVLTLIKSCESKTLAKPSVEVDSKKKKEKKNVPTSNKGKLEERKKIKNEKKVVKVVNGETAKTKVKSTAKRISKRMKKATKKELPEFKPVIRKNWQKKIDGVTLCIDETSNVPEGWTKVLRKRKNGKFKGRCDVYIFSPEGAMLRSRPELKVFLAKSKSNLTVNDFDMKSPYSHKLTKMLDNQSHDRSPTKTSLQDAGEHKGKKHFLPGKTRNATKIRNKGKKFLEREKKQEKRKRKRKHYSTSHETEEVGQLTKKKRSSEGRDIEQQDCTENYTSVIVDSAHNNNDDEKALEEHTCDQESESLNMDEHIEQRRATTQAGKFNKNTLNQAQNKNQPQISPYFSDSESTPPPPIIGDKNSTKKRDKWTPPKSPFKLIQETLFHDPWKLLISSIFLNRTAGEKAIPIMWEFFRRYPTAETTRNTDPKPIAELLKPLGLNEKRAKTMIRFSDEFLARDWRYADTLYGIGKYGSDSYRIFCLGEWKDVQPKDHKLNLYHDWLWQQEKAGLLN</sequence>